<reference evidence="1" key="1">
    <citation type="journal article" date="2021" name="Nat. Commun.">
        <title>Genomic analyses provide insights into spinach domestication and the genetic basis of agronomic traits.</title>
        <authorList>
            <person name="Cai X."/>
            <person name="Sun X."/>
            <person name="Xu C."/>
            <person name="Sun H."/>
            <person name="Wang X."/>
            <person name="Ge C."/>
            <person name="Zhang Z."/>
            <person name="Wang Q."/>
            <person name="Fei Z."/>
            <person name="Jiao C."/>
            <person name="Wang Q."/>
        </authorList>
    </citation>
    <scope>NUCLEOTIDE SEQUENCE [LARGE SCALE GENOMIC DNA]</scope>
    <source>
        <strain evidence="1">cv. Varoflay</strain>
    </source>
</reference>
<dbReference type="PANTHER" id="PTHR33116:SF84">
    <property type="entry name" value="RNA-DIRECTED DNA POLYMERASE"/>
    <property type="match status" value="1"/>
</dbReference>
<gene>
    <name evidence="2" type="primary">LOC130463205</name>
</gene>
<dbReference type="Proteomes" id="UP000813463">
    <property type="component" value="Chromosome 6"/>
</dbReference>
<protein>
    <recommendedName>
        <fullName evidence="3">Reverse transcriptase zinc-binding domain-containing protein</fullName>
    </recommendedName>
</protein>
<keyword evidence="1" id="KW-1185">Reference proteome</keyword>
<evidence type="ECO:0008006" key="3">
    <source>
        <dbReference type="Google" id="ProtNLM"/>
    </source>
</evidence>
<sequence>MVEASGFVRSVLPFKYLGVPICSKKISAGKCDVLVDKMTARIKMWSTRNLSYTARMQLINSVLLSLHMYWAQVYILPKSVLLDITRICRAFLWSGQAYSNRPSNIAWEKVCSPKQEGVYLKDGDWWEYQPNASASWYWRRICAARDQLKQVYSQNDLKNMTHYSVKQVYGKLTGDKPHIQWDKVVWNRLNVPKHSLLCLQGLTEWLGIQITGTSLQNVISSIKRKRFSKFRTQVWYAGVAALVYLIWKSRNQSFWEHSVPTRTMHPCQQYKLRFYFHKLPIFKNFRPKAASKGSKTVIADFVPVGIYPVENGAKLNDRLTLKQLLY</sequence>
<dbReference type="GeneID" id="130463205"/>
<name>A0ABM3QY27_SPIOL</name>
<accession>A0ABM3QY27</accession>
<reference evidence="2" key="2">
    <citation type="submission" date="2025-08" db="UniProtKB">
        <authorList>
            <consortium name="RefSeq"/>
        </authorList>
    </citation>
    <scope>IDENTIFICATION</scope>
    <source>
        <tissue evidence="2">Leaf</tissue>
    </source>
</reference>
<dbReference type="PANTHER" id="PTHR33116">
    <property type="entry name" value="REVERSE TRANSCRIPTASE ZINC-BINDING DOMAIN-CONTAINING PROTEIN-RELATED-RELATED"/>
    <property type="match status" value="1"/>
</dbReference>
<dbReference type="RefSeq" id="XP_056688241.1">
    <property type="nucleotide sequence ID" value="XM_056832263.1"/>
</dbReference>
<organism evidence="1 2">
    <name type="scientific">Spinacia oleracea</name>
    <name type="common">Spinach</name>
    <dbReference type="NCBI Taxonomy" id="3562"/>
    <lineage>
        <taxon>Eukaryota</taxon>
        <taxon>Viridiplantae</taxon>
        <taxon>Streptophyta</taxon>
        <taxon>Embryophyta</taxon>
        <taxon>Tracheophyta</taxon>
        <taxon>Spermatophyta</taxon>
        <taxon>Magnoliopsida</taxon>
        <taxon>eudicotyledons</taxon>
        <taxon>Gunneridae</taxon>
        <taxon>Pentapetalae</taxon>
        <taxon>Caryophyllales</taxon>
        <taxon>Chenopodiaceae</taxon>
        <taxon>Chenopodioideae</taxon>
        <taxon>Anserineae</taxon>
        <taxon>Spinacia</taxon>
    </lineage>
</organism>
<evidence type="ECO:0000313" key="1">
    <source>
        <dbReference type="Proteomes" id="UP000813463"/>
    </source>
</evidence>
<evidence type="ECO:0000313" key="2">
    <source>
        <dbReference type="RefSeq" id="XP_056688241.1"/>
    </source>
</evidence>
<proteinExistence type="predicted"/>